<gene>
    <name evidence="2" type="ORF">DYE49_00260</name>
</gene>
<organism evidence="2 3">
    <name type="scientific">Treponema rectale</name>
    <dbReference type="NCBI Taxonomy" id="744512"/>
    <lineage>
        <taxon>Bacteria</taxon>
        <taxon>Pseudomonadati</taxon>
        <taxon>Spirochaetota</taxon>
        <taxon>Spirochaetia</taxon>
        <taxon>Spirochaetales</taxon>
        <taxon>Treponemataceae</taxon>
        <taxon>Treponema</taxon>
    </lineage>
</organism>
<protein>
    <recommendedName>
        <fullName evidence="4">Lipoprotein</fullName>
    </recommendedName>
</protein>
<reference evidence="2 3" key="1">
    <citation type="submission" date="2018-08" db="EMBL/GenBank/DDBJ databases">
        <title>The first complete genome of Treponema rectale (CHPAT), a commensal spirochete of the bovine rectum.</title>
        <authorList>
            <person name="Staton G.J."/>
            <person name="Clegg S.R."/>
            <person name="Carter S.D."/>
            <person name="Radford A.D."/>
            <person name="Darby A."/>
            <person name="Hall N."/>
            <person name="Birtles R.J."/>
            <person name="Evans N.J."/>
        </authorList>
    </citation>
    <scope>NUCLEOTIDE SEQUENCE [LARGE SCALE GENOMIC DNA]</scope>
    <source>
        <strain evidence="2 3">CHPA</strain>
    </source>
</reference>
<accession>A0A7M1XJM0</accession>
<evidence type="ECO:0000313" key="3">
    <source>
        <dbReference type="Proteomes" id="UP000593591"/>
    </source>
</evidence>
<evidence type="ECO:0000313" key="2">
    <source>
        <dbReference type="EMBL" id="QOS38971.1"/>
    </source>
</evidence>
<name>A0A7M1XJM0_9SPIR</name>
<feature type="signal peptide" evidence="1">
    <location>
        <begin position="1"/>
        <end position="25"/>
    </location>
</feature>
<evidence type="ECO:0008006" key="4">
    <source>
        <dbReference type="Google" id="ProtNLM"/>
    </source>
</evidence>
<dbReference type="AlphaFoldDB" id="A0A7M1XJM0"/>
<dbReference type="Proteomes" id="UP000593591">
    <property type="component" value="Chromosome"/>
</dbReference>
<sequence length="341" mass="38252">MKLFKKHLILLAALPLCLTSCGKDAAVALPNGGKVMQDKKEAQNMLTDSWKKETDKGLLGFEIKDAHFNFEVKYSTIERTLTGVPLQVESHNYDTELKFQVEKFNLKADIEGLKSDNVHDVYASFVGDASIKSSLKILKDDKTMENASAEENGSFGIYMDYEFIYVDFADFHFFSSTFSKVVGGSSLPSTKYKIANNLFDFLPSPIIQWDKQYDLGLNSSVEEEVNDGEYRDHGSETYSYSLHKTGEDFNQLQNDLTNGNNSANSIDMKNDSYFDSAVIFSDEGIVSCGSAAKFEFDLKAEFFKSSDIHVKTDYSFKADFAHGKDVSAKEAKVHDYTLLSQ</sequence>
<feature type="chain" id="PRO_5032745567" description="Lipoprotein" evidence="1">
    <location>
        <begin position="26"/>
        <end position="341"/>
    </location>
</feature>
<proteinExistence type="predicted"/>
<evidence type="ECO:0000256" key="1">
    <source>
        <dbReference type="SAM" id="SignalP"/>
    </source>
</evidence>
<keyword evidence="1" id="KW-0732">Signal</keyword>
<dbReference type="EMBL" id="CP031517">
    <property type="protein sequence ID" value="QOS38971.1"/>
    <property type="molecule type" value="Genomic_DNA"/>
</dbReference>
<dbReference type="KEGG" id="trc:DYE49_00260"/>